<keyword evidence="5 8" id="KW-0067">ATP-binding</keyword>
<dbReference type="InterPro" id="IPR027417">
    <property type="entry name" value="P-loop_NTPase"/>
</dbReference>
<dbReference type="InterPro" id="IPR003439">
    <property type="entry name" value="ABC_transporter-like_ATP-bd"/>
</dbReference>
<dbReference type="AlphaFoldDB" id="A0A424YET4"/>
<sequence length="374" mass="41735">MILLENVTKIFPGHEKPAVDNLSLEVKEGEICVFVGPSGCGKTTTMKMINRLYEITEGKISVNGEDINKVDVNTLRRNIGYVIQEIGLFPHMTIEENVATVPRELKWPRDKTQKRVYELLKLVGLEPTEYAKRRPSALSGGQRQRVGVARAMASDPPVLLMDEPFGAVDPITRGRLQNEFLRLQEQMKKTIVFVTHDIDEAIKMGDKIAVMREGHLVQYSTPDELLSTPKNEFVASLVGRNRSIKRLHLIHAESVVKPELPLIKLKDNLSIIRERIKDSPLEVAAVVDDKDRLLGVVSQSDIKDLEEENITASQIYSEINNYCTDDATLNDVLSIMLNYGEGYVVVTGDDEKVQGVITLGDIMGVVKDESNSAA</sequence>
<evidence type="ECO:0000256" key="5">
    <source>
        <dbReference type="ARBA" id="ARBA00022840"/>
    </source>
</evidence>
<keyword evidence="8" id="KW-0997">Cell inner membrane</keyword>
<dbReference type="CDD" id="cd03295">
    <property type="entry name" value="ABC_OpuCA_Osmoprotection"/>
    <property type="match status" value="1"/>
</dbReference>
<gene>
    <name evidence="11" type="ORF">D5R97_04905</name>
</gene>
<dbReference type="InterPro" id="IPR000644">
    <property type="entry name" value="CBS_dom"/>
</dbReference>
<dbReference type="Pfam" id="PF00005">
    <property type="entry name" value="ABC_tran"/>
    <property type="match status" value="1"/>
</dbReference>
<keyword evidence="3" id="KW-0677">Repeat</keyword>
<evidence type="ECO:0000256" key="3">
    <source>
        <dbReference type="ARBA" id="ARBA00022737"/>
    </source>
</evidence>
<keyword evidence="8" id="KW-1003">Cell membrane</keyword>
<dbReference type="PROSITE" id="PS51371">
    <property type="entry name" value="CBS"/>
    <property type="match status" value="2"/>
</dbReference>
<dbReference type="NCBIfam" id="TIGR01186">
    <property type="entry name" value="proV"/>
    <property type="match status" value="1"/>
</dbReference>
<dbReference type="GO" id="GO:0016887">
    <property type="term" value="F:ATP hydrolysis activity"/>
    <property type="evidence" value="ECO:0007669"/>
    <property type="project" value="UniProtKB-UniRule"/>
</dbReference>
<evidence type="ECO:0000256" key="6">
    <source>
        <dbReference type="ARBA" id="ARBA00023122"/>
    </source>
</evidence>
<evidence type="ECO:0000256" key="1">
    <source>
        <dbReference type="ARBA" id="ARBA00005417"/>
    </source>
</evidence>
<dbReference type="SUPFAM" id="SSF52540">
    <property type="entry name" value="P-loop containing nucleoside triphosphate hydrolases"/>
    <property type="match status" value="1"/>
</dbReference>
<dbReference type="EC" id="7.6.2.9" evidence="8"/>
<comment type="similarity">
    <text evidence="1 8">Belongs to the ABC transporter superfamily.</text>
</comment>
<evidence type="ECO:0000313" key="12">
    <source>
        <dbReference type="Proteomes" id="UP000285138"/>
    </source>
</evidence>
<comment type="subcellular location">
    <subcellularLocation>
        <location evidence="8">Cell inner membrane</location>
        <topology evidence="8">Peripheral membrane protein</topology>
    </subcellularLocation>
</comment>
<comment type="catalytic activity">
    <reaction evidence="8">
        <text>a quaternary ammonium(out) + ATP + H2O = a quaternary ammonium(in) + ADP + phosphate + H(+)</text>
        <dbReference type="Rhea" id="RHEA:11036"/>
        <dbReference type="ChEBI" id="CHEBI:15377"/>
        <dbReference type="ChEBI" id="CHEBI:15378"/>
        <dbReference type="ChEBI" id="CHEBI:30616"/>
        <dbReference type="ChEBI" id="CHEBI:35267"/>
        <dbReference type="ChEBI" id="CHEBI:43474"/>
        <dbReference type="ChEBI" id="CHEBI:456216"/>
    </reaction>
</comment>
<evidence type="ECO:0000259" key="9">
    <source>
        <dbReference type="PROSITE" id="PS50893"/>
    </source>
</evidence>
<organism evidence="11 12">
    <name type="scientific">Candidatus Syntrophonatronum acetioxidans</name>
    <dbReference type="NCBI Taxonomy" id="1795816"/>
    <lineage>
        <taxon>Bacteria</taxon>
        <taxon>Bacillati</taxon>
        <taxon>Bacillota</taxon>
        <taxon>Clostridia</taxon>
        <taxon>Eubacteriales</taxon>
        <taxon>Syntrophomonadaceae</taxon>
        <taxon>Candidatus Syntrophonatronum</taxon>
    </lineage>
</organism>
<dbReference type="Pfam" id="PF00571">
    <property type="entry name" value="CBS"/>
    <property type="match status" value="2"/>
</dbReference>
<feature type="domain" description="CBS" evidence="10">
    <location>
        <begin position="316"/>
        <end position="372"/>
    </location>
</feature>
<keyword evidence="2 8" id="KW-0813">Transport</keyword>
<dbReference type="PANTHER" id="PTHR43117:SF4">
    <property type="entry name" value="OSMOPROTECTANT IMPORT ATP-BINDING PROTEIN OSMV"/>
    <property type="match status" value="1"/>
</dbReference>
<dbReference type="InterPro" id="IPR046342">
    <property type="entry name" value="CBS_dom_sf"/>
</dbReference>
<evidence type="ECO:0000313" key="11">
    <source>
        <dbReference type="EMBL" id="RQD76083.1"/>
    </source>
</evidence>
<dbReference type="SUPFAM" id="SSF54631">
    <property type="entry name" value="CBS-domain pair"/>
    <property type="match status" value="1"/>
</dbReference>
<dbReference type="InterPro" id="IPR003593">
    <property type="entry name" value="AAA+_ATPase"/>
</dbReference>
<dbReference type="GO" id="GO:0005524">
    <property type="term" value="F:ATP binding"/>
    <property type="evidence" value="ECO:0007669"/>
    <property type="project" value="UniProtKB-UniRule"/>
</dbReference>
<evidence type="ECO:0000256" key="2">
    <source>
        <dbReference type="ARBA" id="ARBA00022448"/>
    </source>
</evidence>
<keyword evidence="6 7" id="KW-0129">CBS domain</keyword>
<dbReference type="Gene3D" id="3.40.50.300">
    <property type="entry name" value="P-loop containing nucleotide triphosphate hydrolases"/>
    <property type="match status" value="1"/>
</dbReference>
<comment type="caution">
    <text evidence="11">The sequence shown here is derived from an EMBL/GenBank/DDBJ whole genome shotgun (WGS) entry which is preliminary data.</text>
</comment>
<dbReference type="Proteomes" id="UP000285138">
    <property type="component" value="Unassembled WGS sequence"/>
</dbReference>
<dbReference type="GO" id="GO:0031460">
    <property type="term" value="P:glycine betaine transport"/>
    <property type="evidence" value="ECO:0007669"/>
    <property type="project" value="InterPro"/>
</dbReference>
<dbReference type="FunFam" id="3.40.50.300:FF:000425">
    <property type="entry name" value="Probable ABC transporter, ATP-binding subunit"/>
    <property type="match status" value="1"/>
</dbReference>
<dbReference type="GO" id="GO:0006865">
    <property type="term" value="P:amino acid transport"/>
    <property type="evidence" value="ECO:0007669"/>
    <property type="project" value="UniProtKB-UniRule"/>
</dbReference>
<proteinExistence type="inferred from homology"/>
<dbReference type="Gene3D" id="3.10.580.10">
    <property type="entry name" value="CBS-domain"/>
    <property type="match status" value="1"/>
</dbReference>
<keyword evidence="4 8" id="KW-0547">Nucleotide-binding</keyword>
<name>A0A424YET4_9FIRM</name>
<evidence type="ECO:0000259" key="10">
    <source>
        <dbReference type="PROSITE" id="PS51371"/>
    </source>
</evidence>
<protein>
    <recommendedName>
        <fullName evidence="8">Quaternary amine transport ATP-binding protein</fullName>
        <ecNumber evidence="8">7.6.2.9</ecNumber>
    </recommendedName>
</protein>
<dbReference type="PANTHER" id="PTHR43117">
    <property type="entry name" value="OSMOPROTECTANT IMPORT ATP-BINDING PROTEIN OSMV"/>
    <property type="match status" value="1"/>
</dbReference>
<dbReference type="GO" id="GO:0015418">
    <property type="term" value="F:ABC-type quaternary ammonium compound transporting activity"/>
    <property type="evidence" value="ECO:0007669"/>
    <property type="project" value="UniProtKB-EC"/>
</dbReference>
<dbReference type="InterPro" id="IPR017871">
    <property type="entry name" value="ABC_transporter-like_CS"/>
</dbReference>
<feature type="domain" description="CBS" evidence="10">
    <location>
        <begin position="256"/>
        <end position="313"/>
    </location>
</feature>
<feature type="domain" description="ABC transporter" evidence="9">
    <location>
        <begin position="2"/>
        <end position="238"/>
    </location>
</feature>
<evidence type="ECO:0000256" key="8">
    <source>
        <dbReference type="RuleBase" id="RU369116"/>
    </source>
</evidence>
<dbReference type="CDD" id="cd02205">
    <property type="entry name" value="CBS_pair_SF"/>
    <property type="match status" value="1"/>
</dbReference>
<dbReference type="SMART" id="SM00382">
    <property type="entry name" value="AAA"/>
    <property type="match status" value="1"/>
</dbReference>
<keyword evidence="8" id="KW-0472">Membrane</keyword>
<accession>A0A424YET4</accession>
<evidence type="ECO:0000256" key="7">
    <source>
        <dbReference type="PROSITE-ProRule" id="PRU00703"/>
    </source>
</evidence>
<evidence type="ECO:0000256" key="4">
    <source>
        <dbReference type="ARBA" id="ARBA00022741"/>
    </source>
</evidence>
<dbReference type="SMART" id="SM00116">
    <property type="entry name" value="CBS"/>
    <property type="match status" value="2"/>
</dbReference>
<comment type="subunit">
    <text evidence="8">The complex is probably composed of two ATP-binding proteins, two transmembrane proteins and a solute-binding protein.</text>
</comment>
<dbReference type="PROSITE" id="PS00211">
    <property type="entry name" value="ABC_TRANSPORTER_1"/>
    <property type="match status" value="1"/>
</dbReference>
<dbReference type="EMBL" id="QZAA01000131">
    <property type="protein sequence ID" value="RQD76083.1"/>
    <property type="molecule type" value="Genomic_DNA"/>
</dbReference>
<reference evidence="11 12" key="1">
    <citation type="submission" date="2018-08" db="EMBL/GenBank/DDBJ databases">
        <title>The metabolism and importance of syntrophic acetate oxidation coupled to methane or sulfide production in haloalkaline environments.</title>
        <authorList>
            <person name="Timmers P.H.A."/>
            <person name="Vavourakis C.D."/>
            <person name="Sorokin D.Y."/>
            <person name="Sinninghe Damste J.S."/>
            <person name="Muyzer G."/>
            <person name="Stams A.J.M."/>
            <person name="Plugge C.M."/>
        </authorList>
    </citation>
    <scope>NUCLEOTIDE SEQUENCE [LARGE SCALE GENOMIC DNA]</scope>
    <source>
        <strain evidence="11">MSAO_Bac1</strain>
    </source>
</reference>
<dbReference type="GO" id="GO:0005886">
    <property type="term" value="C:plasma membrane"/>
    <property type="evidence" value="ECO:0007669"/>
    <property type="project" value="UniProtKB-SubCell"/>
</dbReference>
<dbReference type="InterPro" id="IPR005892">
    <property type="entry name" value="Gly-betaine_transp_ATP-bd"/>
</dbReference>
<dbReference type="PROSITE" id="PS50893">
    <property type="entry name" value="ABC_TRANSPORTER_2"/>
    <property type="match status" value="1"/>
</dbReference>